<dbReference type="GO" id="GO:0003735">
    <property type="term" value="F:structural constituent of ribosome"/>
    <property type="evidence" value="ECO:0007669"/>
    <property type="project" value="InterPro"/>
</dbReference>
<dbReference type="AlphaFoldDB" id="A0A8T3UU20"/>
<name>A0A8T3UU20_9ARCH</name>
<dbReference type="EMBL" id="JADFAQ010000019">
    <property type="protein sequence ID" value="MBE5728046.1"/>
    <property type="molecule type" value="Genomic_DNA"/>
</dbReference>
<comment type="similarity">
    <text evidence="1">Belongs to the eukaryotic ribosomal protein eL32 family.</text>
</comment>
<dbReference type="PANTHER" id="PTHR23413">
    <property type="entry name" value="60S RIBOSOMAL PROTEIN L32 AND DNA-DIRECTED RNA POLYMERASE II, SUBUNIT N"/>
    <property type="match status" value="1"/>
</dbReference>
<dbReference type="InterPro" id="IPR001515">
    <property type="entry name" value="Ribosomal_eL32"/>
</dbReference>
<dbReference type="InterPro" id="IPR036351">
    <property type="entry name" value="Ribosomal_eL32_sf"/>
</dbReference>
<evidence type="ECO:0000256" key="1">
    <source>
        <dbReference type="ARBA" id="ARBA00008431"/>
    </source>
</evidence>
<keyword evidence="2 5" id="KW-0689">Ribosomal protein</keyword>
<dbReference type="GO" id="GO:0006412">
    <property type="term" value="P:translation"/>
    <property type="evidence" value="ECO:0007669"/>
    <property type="project" value="InterPro"/>
</dbReference>
<dbReference type="SUPFAM" id="SSF52042">
    <property type="entry name" value="Ribosomal protein L32e"/>
    <property type="match status" value="1"/>
</dbReference>
<protein>
    <submittedName>
        <fullName evidence="5">50S ribosomal protein L32e</fullName>
    </submittedName>
</protein>
<sequence length="117" mass="13269">MRFTKRDSSKLKRVGSSWRKPRGKKNRTRLGHKGHAPIPSKGFRSSSSSRFKIDGLQPVLVRSMMDIAGIEKDKNIAIIASSVGSLKRKWILDECNKKGIRVLNYGKRIEDTEKTSK</sequence>
<comment type="caution">
    <text evidence="5">The sequence shown here is derived from an EMBL/GenBank/DDBJ whole genome shotgun (WGS) entry which is preliminary data.</text>
</comment>
<reference evidence="5 6" key="1">
    <citation type="submission" date="2020-09" db="EMBL/GenBank/DDBJ databases">
        <title>Genomic characterization of a novel Parvarchaeota family in acid mine drainage sediments.</title>
        <authorList>
            <person name="Luo Z.-H."/>
        </authorList>
    </citation>
    <scope>NUCLEOTIDE SEQUENCE [LARGE SCALE GENOMIC DNA]</scope>
    <source>
        <strain evidence="5">TL1-5_bins.178</strain>
    </source>
</reference>
<evidence type="ECO:0000256" key="4">
    <source>
        <dbReference type="SAM" id="MobiDB-lite"/>
    </source>
</evidence>
<dbReference type="PANTHER" id="PTHR23413:SF1">
    <property type="entry name" value="RIBOSOMAL PROTEIN L32"/>
    <property type="match status" value="1"/>
</dbReference>
<organism evidence="5 6">
    <name type="scientific">Candidatus Acidifodinimicrobium mancum</name>
    <dbReference type="NCBI Taxonomy" id="2898728"/>
    <lineage>
        <taxon>Archaea</taxon>
        <taxon>Candidatus Parvarchaeota</taxon>
        <taxon>Candidatus Acidifodinimicrobiaceae</taxon>
        <taxon>Candidatus Acidifodinimicrobium</taxon>
    </lineage>
</organism>
<accession>A0A8T3UU20</accession>
<gene>
    <name evidence="5" type="ORF">IHE50_01360</name>
</gene>
<evidence type="ECO:0000313" key="5">
    <source>
        <dbReference type="EMBL" id="MBE5728046.1"/>
    </source>
</evidence>
<feature type="compositionally biased region" description="Basic and acidic residues" evidence="4">
    <location>
        <begin position="1"/>
        <end position="10"/>
    </location>
</feature>
<dbReference type="Proteomes" id="UP000763484">
    <property type="component" value="Unassembled WGS sequence"/>
</dbReference>
<evidence type="ECO:0000256" key="2">
    <source>
        <dbReference type="ARBA" id="ARBA00022980"/>
    </source>
</evidence>
<evidence type="ECO:0000256" key="3">
    <source>
        <dbReference type="ARBA" id="ARBA00023274"/>
    </source>
</evidence>
<feature type="compositionally biased region" description="Basic residues" evidence="4">
    <location>
        <begin position="19"/>
        <end position="35"/>
    </location>
</feature>
<dbReference type="SMART" id="SM01393">
    <property type="entry name" value="Ribosomal_L32e"/>
    <property type="match status" value="1"/>
</dbReference>
<feature type="compositionally biased region" description="Low complexity" evidence="4">
    <location>
        <begin position="37"/>
        <end position="49"/>
    </location>
</feature>
<dbReference type="Pfam" id="PF01655">
    <property type="entry name" value="Ribosomal_L32e"/>
    <property type="match status" value="1"/>
</dbReference>
<proteinExistence type="inferred from homology"/>
<evidence type="ECO:0000313" key="6">
    <source>
        <dbReference type="Proteomes" id="UP000763484"/>
    </source>
</evidence>
<feature type="region of interest" description="Disordered" evidence="4">
    <location>
        <begin position="1"/>
        <end position="49"/>
    </location>
</feature>
<keyword evidence="3" id="KW-0687">Ribonucleoprotein</keyword>
<dbReference type="GO" id="GO:0022625">
    <property type="term" value="C:cytosolic large ribosomal subunit"/>
    <property type="evidence" value="ECO:0007669"/>
    <property type="project" value="TreeGrafter"/>
</dbReference>